<feature type="compositionally biased region" description="Low complexity" evidence="4">
    <location>
        <begin position="526"/>
        <end position="537"/>
    </location>
</feature>
<dbReference type="CDD" id="cd17643">
    <property type="entry name" value="A_NRPS_Cytc1-like"/>
    <property type="match status" value="1"/>
</dbReference>
<protein>
    <submittedName>
        <fullName evidence="6">Amino acid adenylation domain-containing protein</fullName>
    </submittedName>
</protein>
<feature type="compositionally biased region" description="Low complexity" evidence="4">
    <location>
        <begin position="732"/>
        <end position="742"/>
    </location>
</feature>
<dbReference type="Gene3D" id="3.40.50.12780">
    <property type="entry name" value="N-terminal domain of ligase-like"/>
    <property type="match status" value="2"/>
</dbReference>
<feature type="compositionally biased region" description="Basic and acidic residues" evidence="4">
    <location>
        <begin position="1084"/>
        <end position="1096"/>
    </location>
</feature>
<dbReference type="Pfam" id="PF00550">
    <property type="entry name" value="PP-binding"/>
    <property type="match status" value="1"/>
</dbReference>
<dbReference type="Pfam" id="PF00501">
    <property type="entry name" value="AMP-binding"/>
    <property type="match status" value="3"/>
</dbReference>
<dbReference type="InterPro" id="IPR001242">
    <property type="entry name" value="Condensation_dom"/>
</dbReference>
<dbReference type="SUPFAM" id="SSF56801">
    <property type="entry name" value="Acetyl-CoA synthetase-like"/>
    <property type="match status" value="3"/>
</dbReference>
<evidence type="ECO:0000256" key="3">
    <source>
        <dbReference type="ARBA" id="ARBA00022553"/>
    </source>
</evidence>
<dbReference type="InterPro" id="IPR036736">
    <property type="entry name" value="ACP-like_sf"/>
</dbReference>
<feature type="compositionally biased region" description="Basic and acidic residues" evidence="4">
    <location>
        <begin position="873"/>
        <end position="886"/>
    </location>
</feature>
<dbReference type="Gene3D" id="3.30.559.30">
    <property type="entry name" value="Nonribosomal peptide synthetase, condensation domain"/>
    <property type="match status" value="2"/>
</dbReference>
<dbReference type="InterPro" id="IPR000873">
    <property type="entry name" value="AMP-dep_synth/lig_dom"/>
</dbReference>
<evidence type="ECO:0000313" key="6">
    <source>
        <dbReference type="EMBL" id="MBP2187492.1"/>
    </source>
</evidence>
<feature type="region of interest" description="Disordered" evidence="4">
    <location>
        <begin position="441"/>
        <end position="1355"/>
    </location>
</feature>
<feature type="compositionally biased region" description="Low complexity" evidence="4">
    <location>
        <begin position="658"/>
        <end position="670"/>
    </location>
</feature>
<dbReference type="SUPFAM" id="SSF52777">
    <property type="entry name" value="CoA-dependent acyltransferases"/>
    <property type="match status" value="4"/>
</dbReference>
<dbReference type="InterPro" id="IPR020845">
    <property type="entry name" value="AMP-binding_CS"/>
</dbReference>
<dbReference type="InterPro" id="IPR042099">
    <property type="entry name" value="ANL_N_sf"/>
</dbReference>
<dbReference type="SUPFAM" id="SSF47336">
    <property type="entry name" value="ACP-like"/>
    <property type="match status" value="1"/>
</dbReference>
<feature type="compositionally biased region" description="Basic and acidic residues" evidence="4">
    <location>
        <begin position="481"/>
        <end position="502"/>
    </location>
</feature>
<dbReference type="CDD" id="cd19540">
    <property type="entry name" value="LCL_NRPS-like"/>
    <property type="match status" value="2"/>
</dbReference>
<evidence type="ECO:0000313" key="7">
    <source>
        <dbReference type="Proteomes" id="UP001519325"/>
    </source>
</evidence>
<feature type="compositionally biased region" description="Low complexity" evidence="4">
    <location>
        <begin position="1241"/>
        <end position="1252"/>
    </location>
</feature>
<dbReference type="Pfam" id="PF13193">
    <property type="entry name" value="AMP-binding_C"/>
    <property type="match status" value="1"/>
</dbReference>
<feature type="compositionally biased region" description="Polar residues" evidence="4">
    <location>
        <begin position="1159"/>
        <end position="1169"/>
    </location>
</feature>
<feature type="compositionally biased region" description="Low complexity" evidence="4">
    <location>
        <begin position="888"/>
        <end position="900"/>
    </location>
</feature>
<gene>
    <name evidence="6" type="ORF">BJ987_000393</name>
</gene>
<dbReference type="InterPro" id="IPR025110">
    <property type="entry name" value="AMP-bd_C"/>
</dbReference>
<dbReference type="Pfam" id="PF00668">
    <property type="entry name" value="Condensation"/>
    <property type="match status" value="2"/>
</dbReference>
<dbReference type="EMBL" id="JAGGMR010000001">
    <property type="protein sequence ID" value="MBP2187492.1"/>
    <property type="molecule type" value="Genomic_DNA"/>
</dbReference>
<dbReference type="PROSITE" id="PS00455">
    <property type="entry name" value="AMP_BINDING"/>
    <property type="match status" value="1"/>
</dbReference>
<dbReference type="SMART" id="SM00823">
    <property type="entry name" value="PKS_PP"/>
    <property type="match status" value="1"/>
</dbReference>
<reference evidence="6 7" key="1">
    <citation type="submission" date="2021-03" db="EMBL/GenBank/DDBJ databases">
        <title>Sequencing the genomes of 1000 actinobacteria strains.</title>
        <authorList>
            <person name="Klenk H.-P."/>
        </authorList>
    </citation>
    <scope>NUCLEOTIDE SEQUENCE [LARGE SCALE GENOMIC DNA]</scope>
    <source>
        <strain evidence="6 7">DSM 45516</strain>
    </source>
</reference>
<keyword evidence="3" id="KW-0597">Phosphoprotein</keyword>
<name>A0ABS4Q727_9NOCA</name>
<dbReference type="InterPro" id="IPR010071">
    <property type="entry name" value="AA_adenyl_dom"/>
</dbReference>
<dbReference type="InterPro" id="IPR045851">
    <property type="entry name" value="AMP-bd_C_sf"/>
</dbReference>
<dbReference type="InterPro" id="IPR020806">
    <property type="entry name" value="PKS_PP-bd"/>
</dbReference>
<dbReference type="PANTHER" id="PTHR45527">
    <property type="entry name" value="NONRIBOSOMAL PEPTIDE SYNTHETASE"/>
    <property type="match status" value="1"/>
</dbReference>
<feature type="compositionally biased region" description="Basic and acidic residues" evidence="4">
    <location>
        <begin position="919"/>
        <end position="929"/>
    </location>
</feature>
<dbReference type="Gene3D" id="3.40.50.980">
    <property type="match status" value="2"/>
</dbReference>
<accession>A0ABS4Q727</accession>
<evidence type="ECO:0000256" key="1">
    <source>
        <dbReference type="ARBA" id="ARBA00001957"/>
    </source>
</evidence>
<dbReference type="Gene3D" id="2.30.38.10">
    <property type="entry name" value="Luciferase, Domain 3"/>
    <property type="match status" value="1"/>
</dbReference>
<feature type="compositionally biased region" description="Low complexity" evidence="4">
    <location>
        <begin position="1129"/>
        <end position="1144"/>
    </location>
</feature>
<dbReference type="InterPro" id="IPR023213">
    <property type="entry name" value="CAT-like_dom_sf"/>
</dbReference>
<feature type="compositionally biased region" description="Polar residues" evidence="4">
    <location>
        <begin position="1204"/>
        <end position="1219"/>
    </location>
</feature>
<comment type="caution">
    <text evidence="6">The sequence shown here is derived from an EMBL/GenBank/DDBJ whole genome shotgun (WGS) entry which is preliminary data.</text>
</comment>
<dbReference type="Proteomes" id="UP001519325">
    <property type="component" value="Unassembled WGS sequence"/>
</dbReference>
<proteinExistence type="predicted"/>
<dbReference type="Gene3D" id="3.30.300.30">
    <property type="match status" value="1"/>
</dbReference>
<keyword evidence="7" id="KW-1185">Reference proteome</keyword>
<comment type="cofactor">
    <cofactor evidence="1">
        <name>pantetheine 4'-phosphate</name>
        <dbReference type="ChEBI" id="CHEBI:47942"/>
    </cofactor>
</comment>
<feature type="compositionally biased region" description="Basic and acidic residues" evidence="4">
    <location>
        <begin position="751"/>
        <end position="761"/>
    </location>
</feature>
<feature type="domain" description="Carrier" evidence="5">
    <location>
        <begin position="2347"/>
        <end position="2422"/>
    </location>
</feature>
<dbReference type="InterPro" id="IPR009081">
    <property type="entry name" value="PP-bd_ACP"/>
</dbReference>
<feature type="region of interest" description="Disordered" evidence="4">
    <location>
        <begin position="410"/>
        <end position="429"/>
    </location>
</feature>
<evidence type="ECO:0000256" key="4">
    <source>
        <dbReference type="SAM" id="MobiDB-lite"/>
    </source>
</evidence>
<dbReference type="Gene3D" id="1.10.1200.10">
    <property type="entry name" value="ACP-like"/>
    <property type="match status" value="1"/>
</dbReference>
<dbReference type="NCBIfam" id="TIGR01733">
    <property type="entry name" value="AA-adenyl-dom"/>
    <property type="match status" value="1"/>
</dbReference>
<feature type="compositionally biased region" description="Low complexity" evidence="4">
    <location>
        <begin position="587"/>
        <end position="596"/>
    </location>
</feature>
<sequence>MDITHRSGRSAHPGAARLTFDHLLTAAVAAAADAVAVRAGAEEFTYRQLDADSSRLARELIARGLGPGDMVALGVARGVESVLAVWAIAKTGAAYVPVDPADPTEWVAHIVRDCGATIGVTTSRHRRALGSDIYWIELDDPVVAQRILDRPEHPITEAERVRSLDERHPAYAIYTDEPKGVVVTHTGLAGLVAASAHYRVTADSRVLHGHSPNADVSVLELLLACSAGATLVVSPPSISGGPELTDLLRAEQVTHLLSTPRTLTSIDPADLPDLQVVVVTGDTLDPDLLTRWTAPTRDLYHCYGPTETTTLATSTPPIRTADPITLGTPIPGIDAFVLDPRLRPVPTDATGELYLSGPALAQGYFRDPAPTSDRFIANPFGAKTDTPGTRLYRTGKLVRRTTDGVLIPAQPPAAEASTSPLDKTAPDPLGKLDRAALLERALREPGLPERTLGETSSRERALGQSGSPERISDEPGLLEPALRERGLPERALRDTSSPERALDQSSSPERTLPEPPPQHATAPERSFSASSGGQSASRHVASSDSALTESAGFEPRLSESAGHEPSSQEIAAPEQVLPDSAPQHLAPPKSSLPKLSTPEPGLPETASSERPASEQTLRAPASRNPAAPESAPRETAAPEQQSPEPALRDSASRHRAPSEPSLPQSSSPNSALRGPALPERPASEQLPPGSTPQHAAPSEPSLPESAVPGPVPRPMGRPQRPLPRAVRREWASAEAASAERPSPGTTAPEWASRDSTPKRPLPEPTLPDSASRHAAPSEPSLTDSAVPESASPKTAPSDRSLSEPESPEPALPQRPRFGELPPQSSREIPPSDRPLPESRPSESALPESAAPQWSLPEAPPRHAAPTQPTSSESARHQKGLPERPEPHATLADPASRAAAPLAPPFAPADPESSRQQIPRPEEAQLERAPQHVAPSDRSLPESSESGWQEHLSERSLPESVPRRVERPERSLPEGAQPEWASRRVAPPDRLSPESVGPDSASRHVAPAEQSLPEPEVSESEWGEGQPFGPPLSESIGPESAAWDSASPERPSPEDALPGAVSRETATPERVSSETARQRMTLPEQAKRVDVLRESASRHVAPPEPLTSESALPERSRSEEAVPESPYWHAAQSDSLSSESASPEQAVRERALPEPASRHAAQSDSLSSESALPGRAGFEGVPPESASRQTASPDRALPDRAVPDSVSQHRAASQPLSSESALPGRTGADRAVPESASRHATPSEPLSSESALPGRTGSESAVPESPSQHLTSSDPLSSESAFPGRSESERAVPESASRHAAPPQPLSPEPVSRTDASPEEALSDGTLPESASPRTGMPEDDLAAAPGQTARPARRVLHSVQRPAVVPLSYAQERMWFRNRFEPSSAVDNVPVAVRLSGRLDVVALQSAMRDLVQRHEVLRTVYPEVDGGGVQVVLPLTDPRAVPPLPTLDSTPEQVAGFVTRVAMTKFDVTVKPPIRVQLLRLRDHEHVLVCVVHHIAGDSFSMDLLIRDLMSAYAERVRGGRPDRPMPGLQYADYTIWQRELLGSQDDPESLLSTQSAYWQRQLAALPEQLNLPADRPRPAVASNRGATFQTTVDAELHDALKTVASHTDSTLFMVAHTALAVLLSRLSGTRDIVIGTLVPGRNADGLDELIGMFVNTLVLRTEIDPGISFADLLAQVRRTDLEALEHVDLPFEWLVQALDPVRSTARHPLFQVLLVGQNMARTQLELPELSVAGTAPTVPLAKYDLQLELVEELAEDGSPQGLSLTFRYATDLFDEPTVADFADRFRRILSALTTDTTAVVGDVDLLAPGERALVLREWNTQGAAIPEVTLVDLVAAQARRRPDAIAVRCGDVALTFAELQRRANRAARALIAHGAGPETIVAVALPRTEELPVGLLAVLLTGAGYLPIDTTYPAQRLDFMLSDAAPAALLTTADVIGTWGWRPSQPVLLLERTGDRPDGPVTDRDRFAPLRPDNLAYVMYTSGSTGVPKGVGVPHRAVVELFANTQLLFDFDETDVWTLFHSVAFDFSVWELWCALANGGTVVVVDHHTARSPESFRELLIREQVTVLNQTPSAFYQLAEADRTAPSAADLPLRYVVFGGEALDLRQLKRWYERHPMDAPWLVNMYGLTEATVHVTFLALNAQMVDDAASVIGRALPGLHAYVIEERLHPAPVGVAGEINVAGKQLARGYLGSPGLTATRFVANPFGEPGSRMYRTGDVGRWVGLGGRANLEYAGRSDQQVQLHGFRIELGEIESALLRCPGVRQAVVLVSADEHAGDRIVGYAVPDKDTQLDPNELRTRAAEFLTAYMVPDAIVVLDALPLTPNGKLDRKALPAAEFAGATFRAPSSPIELAVAEVFATLLHRAEIGLDDDFFALGGNSQLATRAVARINAALDANLAVRELFQASTVAALAARVALGASTRPPLARGERPARIPLSLVQQPVWARNQLDPAAPVANLPLAIRLTGVLDVSALRYAVADVLERHEVLRTRYPAIGPDGVPYQEIVSVAEALPGGLDMETTTNPIAHITDMMSRGFDVTTAPPLRAVLLNSADNPEEHLLVIVAHGISVDRLSMAPLVRDLVTAYVSRVEGRSPAWVPLEVQYADFALWQRTAIGTEDDETSAAAKQVAYWRDRLAGSTGAPALPLDRPRPPVPSRRSASIRISLPAEVHRNLDELAHEHNSTLFMVVHAALAVLLARMSGNSDIAIGTAVAGRGERALEDLVGMFANTLALRITVDSEASFDDLVEQAREADLSAFGNADVPFERVVEEVAAGRSAPDPLFQVALSFDNAEAPTLTLPGLTISGLDTGALAAEFDLQVIVDPRASGELNVVLSYAIDLFDESTIKAFGRSFERILTVVAADPEIAVGAIDLLDEVTPDPEPVVQAAQVATAETTGTAGAALAQSLTAAVEDDPESPALVWGDQVLTYRQLDARSSQLARLLIAHGCGPGTGVALRLPRGVEAMVASWAVLKAGAALLPGDQPVGLNLMLGLTSSASPSRRTPEASDRVDWLTLDDPALGAELDAQSTRPVTYATRLRTLRGGDPALRTADHTLTYDQLAAAADRFALRAGLTYESRTFATSDPVSAGGLIELVAAGGQGAALVVAAPAADLTGLLAEEWVTHLVTDLRGLSGVDFGVAADLRAAVLTDGDATAPIPVLPLAELLGLEAPSRIG</sequence>
<evidence type="ECO:0000256" key="2">
    <source>
        <dbReference type="ARBA" id="ARBA00022450"/>
    </source>
</evidence>
<keyword evidence="2" id="KW-0596">Phosphopantetheine</keyword>
<dbReference type="Gene3D" id="3.30.559.10">
    <property type="entry name" value="Chloramphenicol acetyltransferase-like domain"/>
    <property type="match status" value="2"/>
</dbReference>
<dbReference type="PANTHER" id="PTHR45527:SF14">
    <property type="entry name" value="PLIPASTATIN SYNTHASE SUBUNIT B"/>
    <property type="match status" value="1"/>
</dbReference>
<evidence type="ECO:0000259" key="5">
    <source>
        <dbReference type="PROSITE" id="PS50075"/>
    </source>
</evidence>
<feature type="compositionally biased region" description="Basic and acidic residues" evidence="4">
    <location>
        <begin position="950"/>
        <end position="971"/>
    </location>
</feature>
<dbReference type="RefSeq" id="WP_245365769.1">
    <property type="nucleotide sequence ID" value="NZ_JAGGMR010000001.1"/>
</dbReference>
<feature type="compositionally biased region" description="Polar residues" evidence="4">
    <location>
        <begin position="605"/>
        <end position="616"/>
    </location>
</feature>
<dbReference type="PROSITE" id="PS50075">
    <property type="entry name" value="CARRIER"/>
    <property type="match status" value="1"/>
</dbReference>
<feature type="compositionally biased region" description="Polar residues" evidence="4">
    <location>
        <begin position="1264"/>
        <end position="1279"/>
    </location>
</feature>
<organism evidence="6 7">
    <name type="scientific">Nocardia goodfellowii</name>
    <dbReference type="NCBI Taxonomy" id="882446"/>
    <lineage>
        <taxon>Bacteria</taxon>
        <taxon>Bacillati</taxon>
        <taxon>Actinomycetota</taxon>
        <taxon>Actinomycetes</taxon>
        <taxon>Mycobacteriales</taxon>
        <taxon>Nocardiaceae</taxon>
        <taxon>Nocardia</taxon>
    </lineage>
</organism>